<dbReference type="EMBL" id="SSTE01008885">
    <property type="protein sequence ID" value="KAA0054082.1"/>
    <property type="molecule type" value="Genomic_DNA"/>
</dbReference>
<dbReference type="OrthoDB" id="1878503at2759"/>
<evidence type="ECO:0000313" key="2">
    <source>
        <dbReference type="EMBL" id="KAA0054082.1"/>
    </source>
</evidence>
<gene>
    <name evidence="2" type="ORF">E6C27_scaffold1371G00040</name>
</gene>
<accession>A0A5A7UE62</accession>
<comment type="caution">
    <text evidence="2">The sequence shown here is derived from an EMBL/GenBank/DDBJ whole genome shotgun (WGS) entry which is preliminary data.</text>
</comment>
<reference evidence="2 3" key="1">
    <citation type="submission" date="2019-08" db="EMBL/GenBank/DDBJ databases">
        <title>Draft genome sequences of two oriental melons (Cucumis melo L. var makuwa).</title>
        <authorList>
            <person name="Kwon S.-Y."/>
        </authorList>
    </citation>
    <scope>NUCLEOTIDE SEQUENCE [LARGE SCALE GENOMIC DNA]</scope>
    <source>
        <strain evidence="3">cv. SW 3</strain>
        <tissue evidence="2">Leaf</tissue>
    </source>
</reference>
<dbReference type="Proteomes" id="UP000321393">
    <property type="component" value="Unassembled WGS sequence"/>
</dbReference>
<feature type="region of interest" description="Disordered" evidence="1">
    <location>
        <begin position="93"/>
        <end position="122"/>
    </location>
</feature>
<evidence type="ECO:0000313" key="3">
    <source>
        <dbReference type="Proteomes" id="UP000321393"/>
    </source>
</evidence>
<protein>
    <recommendedName>
        <fullName evidence="4">CACTA en-spm transposon protein</fullName>
    </recommendedName>
</protein>
<feature type="compositionally biased region" description="Low complexity" evidence="1">
    <location>
        <begin position="107"/>
        <end position="122"/>
    </location>
</feature>
<name>A0A5A7UE62_CUCMM</name>
<evidence type="ECO:0008006" key="4">
    <source>
        <dbReference type="Google" id="ProtNLM"/>
    </source>
</evidence>
<evidence type="ECO:0000256" key="1">
    <source>
        <dbReference type="SAM" id="MobiDB-lite"/>
    </source>
</evidence>
<dbReference type="AlphaFoldDB" id="A0A5A7UE62"/>
<sequence length="122" mass="13824">MGPSFDIRCYNGCIMVELRFHTSKRDSRCTIQNNRLMVIGESDASESDDNNFYDVLDENQMLELQSQPTLEGTQPLPRDEICETMLDRQLGYSKGLGWRSNSKGRKTTSSSRPTTSCSQSTE</sequence>
<organism evidence="2 3">
    <name type="scientific">Cucumis melo var. makuwa</name>
    <name type="common">Oriental melon</name>
    <dbReference type="NCBI Taxonomy" id="1194695"/>
    <lineage>
        <taxon>Eukaryota</taxon>
        <taxon>Viridiplantae</taxon>
        <taxon>Streptophyta</taxon>
        <taxon>Embryophyta</taxon>
        <taxon>Tracheophyta</taxon>
        <taxon>Spermatophyta</taxon>
        <taxon>Magnoliopsida</taxon>
        <taxon>eudicotyledons</taxon>
        <taxon>Gunneridae</taxon>
        <taxon>Pentapetalae</taxon>
        <taxon>rosids</taxon>
        <taxon>fabids</taxon>
        <taxon>Cucurbitales</taxon>
        <taxon>Cucurbitaceae</taxon>
        <taxon>Benincaseae</taxon>
        <taxon>Cucumis</taxon>
    </lineage>
</organism>
<proteinExistence type="predicted"/>